<dbReference type="CDD" id="cd00487">
    <property type="entry name" value="Pep_deformylase"/>
    <property type="match status" value="1"/>
</dbReference>
<keyword evidence="8" id="KW-1185">Reference proteome</keyword>
<reference evidence="7 8" key="1">
    <citation type="submission" date="2019-11" db="EMBL/GenBank/DDBJ databases">
        <authorList>
            <person name="Criscuolo A."/>
        </authorList>
    </citation>
    <scope>NUCLEOTIDE SEQUENCE [LARGE SCALE GENOMIC DNA]</scope>
    <source>
        <strain evidence="7">CIP111667</strain>
    </source>
</reference>
<proteinExistence type="inferred from homology"/>
<feature type="binding site" evidence="6">
    <location>
        <position position="171"/>
    </location>
    <ligand>
        <name>Fe cation</name>
        <dbReference type="ChEBI" id="CHEBI:24875"/>
    </ligand>
</feature>
<dbReference type="SUPFAM" id="SSF56420">
    <property type="entry name" value="Peptide deformylase"/>
    <property type="match status" value="1"/>
</dbReference>
<dbReference type="AlphaFoldDB" id="A0A7M4DJE5"/>
<comment type="caution">
    <text evidence="7">The sequence shown here is derived from an EMBL/GenBank/DDBJ whole genome shotgun (WGS) entry which is preliminary data.</text>
</comment>
<comment type="function">
    <text evidence="6">Removes the formyl group from the N-terminal Met of newly synthesized proteins. Requires at least a dipeptide for an efficient rate of reaction. N-terminal L-methionine is a prerequisite for activity but the enzyme has broad specificity at other positions.</text>
</comment>
<dbReference type="EC" id="3.5.1.88" evidence="6"/>
<keyword evidence="2 6" id="KW-0479">Metal-binding</keyword>
<accession>A0A7M4DJE5</accession>
<feature type="active site" evidence="6">
    <location>
        <position position="172"/>
    </location>
</feature>
<evidence type="ECO:0000313" key="7">
    <source>
        <dbReference type="EMBL" id="VZO37149.1"/>
    </source>
</evidence>
<dbReference type="NCBIfam" id="NF001159">
    <property type="entry name" value="PRK00150.1-3"/>
    <property type="match status" value="1"/>
</dbReference>
<sequence>MTGPSGAVHSLAALVGELLEHADDGVLPILRAGDPVLRRRVMPYRDDLDRGLLNDLVAAMFRTMHAAPGVGLAAPQIGLPIALAVIEDPGTTDPAVADARDRRPCPPMILANPTYEPVGTDVAAFYEGCLSIPGWLAVRRRWRTVRLRAQTPDGAPIDEVMHGWTARIVQHETDHLAGELYLDRAEPRSLAHESVAGRWAGPAHPITAAEALGFDLHEP</sequence>
<evidence type="ECO:0000256" key="4">
    <source>
        <dbReference type="ARBA" id="ARBA00022917"/>
    </source>
</evidence>
<evidence type="ECO:0000256" key="6">
    <source>
        <dbReference type="HAMAP-Rule" id="MF_00163"/>
    </source>
</evidence>
<dbReference type="Gene3D" id="3.90.45.10">
    <property type="entry name" value="Peptide deformylase"/>
    <property type="match status" value="1"/>
</dbReference>
<comment type="cofactor">
    <cofactor evidence="6">
        <name>Fe(2+)</name>
        <dbReference type="ChEBI" id="CHEBI:29033"/>
    </cofactor>
    <text evidence="6">Binds 1 Fe(2+) ion.</text>
</comment>
<evidence type="ECO:0000256" key="2">
    <source>
        <dbReference type="ARBA" id="ARBA00022723"/>
    </source>
</evidence>
<dbReference type="EMBL" id="CACRYJ010000030">
    <property type="protein sequence ID" value="VZO37149.1"/>
    <property type="molecule type" value="Genomic_DNA"/>
</dbReference>
<evidence type="ECO:0000256" key="1">
    <source>
        <dbReference type="ARBA" id="ARBA00010759"/>
    </source>
</evidence>
<keyword evidence="3 6" id="KW-0378">Hydrolase</keyword>
<dbReference type="Proteomes" id="UP000419743">
    <property type="component" value="Unassembled WGS sequence"/>
</dbReference>
<organism evidence="7 8">
    <name type="scientific">Occultella aeris</name>
    <dbReference type="NCBI Taxonomy" id="2761496"/>
    <lineage>
        <taxon>Bacteria</taxon>
        <taxon>Bacillati</taxon>
        <taxon>Actinomycetota</taxon>
        <taxon>Actinomycetes</taxon>
        <taxon>Micrococcales</taxon>
        <taxon>Ruaniaceae</taxon>
        <taxon>Occultella</taxon>
    </lineage>
</organism>
<feature type="binding site" evidence="6">
    <location>
        <position position="129"/>
    </location>
    <ligand>
        <name>Fe cation</name>
        <dbReference type="ChEBI" id="CHEBI:24875"/>
    </ligand>
</feature>
<evidence type="ECO:0000256" key="3">
    <source>
        <dbReference type="ARBA" id="ARBA00022801"/>
    </source>
</evidence>
<feature type="binding site" evidence="6">
    <location>
        <position position="175"/>
    </location>
    <ligand>
        <name>Fe cation</name>
        <dbReference type="ChEBI" id="CHEBI:24875"/>
    </ligand>
</feature>
<dbReference type="InterPro" id="IPR023635">
    <property type="entry name" value="Peptide_deformylase"/>
</dbReference>
<dbReference type="FunFam" id="3.90.45.10:FF:000003">
    <property type="entry name" value="Peptide deformylase"/>
    <property type="match status" value="1"/>
</dbReference>
<gene>
    <name evidence="7" type="primary">def_1</name>
    <name evidence="6" type="synonym">def</name>
    <name evidence="7" type="ORF">HALOF300_02252</name>
</gene>
<name>A0A7M4DJE5_9MICO</name>
<comment type="similarity">
    <text evidence="1 6">Belongs to the polypeptide deformylase family.</text>
</comment>
<dbReference type="RefSeq" id="WP_156741016.1">
    <property type="nucleotide sequence ID" value="NZ_CACRYJ010000030.1"/>
</dbReference>
<dbReference type="PRINTS" id="PR01576">
    <property type="entry name" value="PDEFORMYLASE"/>
</dbReference>
<protein>
    <recommendedName>
        <fullName evidence="6">Peptide deformylase</fullName>
        <shortName evidence="6">PDF</shortName>
        <ecNumber evidence="6">3.5.1.88</ecNumber>
    </recommendedName>
    <alternativeName>
        <fullName evidence="6">Polypeptide deformylase</fullName>
    </alternativeName>
</protein>
<dbReference type="InterPro" id="IPR036821">
    <property type="entry name" value="Peptide_deformylase_sf"/>
</dbReference>
<keyword evidence="5 6" id="KW-0408">Iron</keyword>
<dbReference type="HAMAP" id="MF_00163">
    <property type="entry name" value="Pep_deformylase"/>
    <property type="match status" value="1"/>
</dbReference>
<dbReference type="PANTHER" id="PTHR10458:SF2">
    <property type="entry name" value="PEPTIDE DEFORMYLASE, MITOCHONDRIAL"/>
    <property type="match status" value="1"/>
</dbReference>
<dbReference type="Pfam" id="PF01327">
    <property type="entry name" value="Pep_deformylase"/>
    <property type="match status" value="1"/>
</dbReference>
<dbReference type="GO" id="GO:0042586">
    <property type="term" value="F:peptide deformylase activity"/>
    <property type="evidence" value="ECO:0007669"/>
    <property type="project" value="UniProtKB-UniRule"/>
</dbReference>
<evidence type="ECO:0000313" key="8">
    <source>
        <dbReference type="Proteomes" id="UP000419743"/>
    </source>
</evidence>
<dbReference type="GO" id="GO:0046872">
    <property type="term" value="F:metal ion binding"/>
    <property type="evidence" value="ECO:0007669"/>
    <property type="project" value="UniProtKB-KW"/>
</dbReference>
<keyword evidence="4 6" id="KW-0648">Protein biosynthesis</keyword>
<comment type="catalytic activity">
    <reaction evidence="6">
        <text>N-terminal N-formyl-L-methionyl-[peptide] + H2O = N-terminal L-methionyl-[peptide] + formate</text>
        <dbReference type="Rhea" id="RHEA:24420"/>
        <dbReference type="Rhea" id="RHEA-COMP:10639"/>
        <dbReference type="Rhea" id="RHEA-COMP:10640"/>
        <dbReference type="ChEBI" id="CHEBI:15377"/>
        <dbReference type="ChEBI" id="CHEBI:15740"/>
        <dbReference type="ChEBI" id="CHEBI:49298"/>
        <dbReference type="ChEBI" id="CHEBI:64731"/>
        <dbReference type="EC" id="3.5.1.88"/>
    </reaction>
</comment>
<evidence type="ECO:0000256" key="5">
    <source>
        <dbReference type="ARBA" id="ARBA00023004"/>
    </source>
</evidence>
<dbReference type="PANTHER" id="PTHR10458">
    <property type="entry name" value="PEPTIDE DEFORMYLASE"/>
    <property type="match status" value="1"/>
</dbReference>
<dbReference type="GO" id="GO:0006412">
    <property type="term" value="P:translation"/>
    <property type="evidence" value="ECO:0007669"/>
    <property type="project" value="UniProtKB-UniRule"/>
</dbReference>